<feature type="region of interest" description="Disordered" evidence="1">
    <location>
        <begin position="77"/>
        <end position="120"/>
    </location>
</feature>
<reference evidence="3" key="1">
    <citation type="submission" date="2022-11" db="UniProtKB">
        <authorList>
            <consortium name="WormBaseParasite"/>
        </authorList>
    </citation>
    <scope>IDENTIFICATION</scope>
</reference>
<evidence type="ECO:0000256" key="1">
    <source>
        <dbReference type="SAM" id="MobiDB-lite"/>
    </source>
</evidence>
<accession>A0A915E4R0</accession>
<dbReference type="Proteomes" id="UP000887574">
    <property type="component" value="Unplaced"/>
</dbReference>
<evidence type="ECO:0000313" key="3">
    <source>
        <dbReference type="WBParaSite" id="jg2814"/>
    </source>
</evidence>
<name>A0A915E4R0_9BILA</name>
<proteinExistence type="predicted"/>
<dbReference type="AlphaFoldDB" id="A0A915E4R0"/>
<dbReference type="WBParaSite" id="jg2814">
    <property type="protein sequence ID" value="jg2814"/>
    <property type="gene ID" value="jg2814"/>
</dbReference>
<keyword evidence="2" id="KW-1185">Reference proteome</keyword>
<evidence type="ECO:0000313" key="2">
    <source>
        <dbReference type="Proteomes" id="UP000887574"/>
    </source>
</evidence>
<organism evidence="2 3">
    <name type="scientific">Ditylenchus dipsaci</name>
    <dbReference type="NCBI Taxonomy" id="166011"/>
    <lineage>
        <taxon>Eukaryota</taxon>
        <taxon>Metazoa</taxon>
        <taxon>Ecdysozoa</taxon>
        <taxon>Nematoda</taxon>
        <taxon>Chromadorea</taxon>
        <taxon>Rhabditida</taxon>
        <taxon>Tylenchina</taxon>
        <taxon>Tylenchomorpha</taxon>
        <taxon>Sphaerularioidea</taxon>
        <taxon>Anguinidae</taxon>
        <taxon>Anguininae</taxon>
        <taxon>Ditylenchus</taxon>
    </lineage>
</organism>
<sequence>MVFAPATVPRILRSVPRAVLVAEILEVIPGVKILLSDARCVKQLDRKRLEAESRAELSPRGRMQKHNWKMKQELLSQKNEGKQWHAGGRKLGLIQTKERRHQKNEGSKSLSEDQPVFKLI</sequence>
<protein>
    <submittedName>
        <fullName evidence="3">Uncharacterized protein</fullName>
    </submittedName>
</protein>